<feature type="compositionally biased region" description="Polar residues" evidence="4">
    <location>
        <begin position="299"/>
        <end position="308"/>
    </location>
</feature>
<dbReference type="InterPro" id="IPR018060">
    <property type="entry name" value="HTH_AraC"/>
</dbReference>
<comment type="caution">
    <text evidence="6">The sequence shown here is derived from an EMBL/GenBank/DDBJ whole genome shotgun (WGS) entry which is preliminary data.</text>
</comment>
<reference evidence="6 7" key="1">
    <citation type="journal article" date="2020" name="Arch. Microbiol.">
        <title>Bradyrhizobium uaiense sp. nov., a new highly efficient cowpea symbiont.</title>
        <authorList>
            <person name="Cabral Michel D."/>
            <person name="Azarias Guimaraes A."/>
            <person name="Martins da Costa E."/>
            <person name="Soares de Carvalho T."/>
            <person name="Balsanelli E."/>
            <person name="Willems A."/>
            <person name="Maltempi de Souza E."/>
            <person name="de Souza Moreira F.M."/>
        </authorList>
    </citation>
    <scope>NUCLEOTIDE SEQUENCE [LARGE SCALE GENOMIC DNA]</scope>
    <source>
        <strain evidence="6 7">UFLA 03-164</strain>
    </source>
</reference>
<accession>A0A6P1BCA1</accession>
<keyword evidence="2" id="KW-0238">DNA-binding</keyword>
<gene>
    <name evidence="6" type="ORF">FNJ47_09390</name>
</gene>
<dbReference type="InterPro" id="IPR009057">
    <property type="entry name" value="Homeodomain-like_sf"/>
</dbReference>
<dbReference type="Proteomes" id="UP000468531">
    <property type="component" value="Unassembled WGS sequence"/>
</dbReference>
<dbReference type="GO" id="GO:0000976">
    <property type="term" value="F:transcription cis-regulatory region binding"/>
    <property type="evidence" value="ECO:0007669"/>
    <property type="project" value="TreeGrafter"/>
</dbReference>
<dbReference type="Pfam" id="PF12833">
    <property type="entry name" value="HTH_18"/>
    <property type="match status" value="1"/>
</dbReference>
<dbReference type="PANTHER" id="PTHR47894:SF4">
    <property type="entry name" value="HTH-TYPE TRANSCRIPTIONAL REGULATOR GADX"/>
    <property type="match status" value="1"/>
</dbReference>
<dbReference type="SMART" id="SM00342">
    <property type="entry name" value="HTH_ARAC"/>
    <property type="match status" value="1"/>
</dbReference>
<organism evidence="6 7">
    <name type="scientific">Bradyrhizobium uaiense</name>
    <dbReference type="NCBI Taxonomy" id="2594946"/>
    <lineage>
        <taxon>Bacteria</taxon>
        <taxon>Pseudomonadati</taxon>
        <taxon>Pseudomonadota</taxon>
        <taxon>Alphaproteobacteria</taxon>
        <taxon>Hyphomicrobiales</taxon>
        <taxon>Nitrobacteraceae</taxon>
        <taxon>Bradyrhizobium</taxon>
    </lineage>
</organism>
<keyword evidence="7" id="KW-1185">Reference proteome</keyword>
<feature type="domain" description="HTH araC/xylS-type" evidence="5">
    <location>
        <begin position="168"/>
        <end position="266"/>
    </location>
</feature>
<name>A0A6P1BCA1_9BRAD</name>
<keyword evidence="1" id="KW-0805">Transcription regulation</keyword>
<evidence type="ECO:0000313" key="6">
    <source>
        <dbReference type="EMBL" id="NEU96038.1"/>
    </source>
</evidence>
<dbReference type="SUPFAM" id="SSF46689">
    <property type="entry name" value="Homeodomain-like"/>
    <property type="match status" value="1"/>
</dbReference>
<dbReference type="GO" id="GO:0003700">
    <property type="term" value="F:DNA-binding transcription factor activity"/>
    <property type="evidence" value="ECO:0007669"/>
    <property type="project" value="InterPro"/>
</dbReference>
<evidence type="ECO:0000256" key="2">
    <source>
        <dbReference type="ARBA" id="ARBA00023125"/>
    </source>
</evidence>
<dbReference type="Gene3D" id="1.10.10.60">
    <property type="entry name" value="Homeodomain-like"/>
    <property type="match status" value="1"/>
</dbReference>
<evidence type="ECO:0000259" key="5">
    <source>
        <dbReference type="PROSITE" id="PS01124"/>
    </source>
</evidence>
<protein>
    <submittedName>
        <fullName evidence="6">Helix-turn-helix transcriptional regulator</fullName>
    </submittedName>
</protein>
<dbReference type="PANTHER" id="PTHR47894">
    <property type="entry name" value="HTH-TYPE TRANSCRIPTIONAL REGULATOR GADX"/>
    <property type="match status" value="1"/>
</dbReference>
<proteinExistence type="predicted"/>
<evidence type="ECO:0000256" key="1">
    <source>
        <dbReference type="ARBA" id="ARBA00023015"/>
    </source>
</evidence>
<evidence type="ECO:0000256" key="3">
    <source>
        <dbReference type="ARBA" id="ARBA00023163"/>
    </source>
</evidence>
<dbReference type="GO" id="GO:0005829">
    <property type="term" value="C:cytosol"/>
    <property type="evidence" value="ECO:0007669"/>
    <property type="project" value="TreeGrafter"/>
</dbReference>
<dbReference type="EMBL" id="VKHP01000025">
    <property type="protein sequence ID" value="NEU96038.1"/>
    <property type="molecule type" value="Genomic_DNA"/>
</dbReference>
<keyword evidence="3" id="KW-0804">Transcription</keyword>
<feature type="region of interest" description="Disordered" evidence="4">
    <location>
        <begin position="299"/>
        <end position="318"/>
    </location>
</feature>
<dbReference type="RefSeq" id="WP_235999701.1">
    <property type="nucleotide sequence ID" value="NZ_VKHP01000025.1"/>
</dbReference>
<dbReference type="AlphaFoldDB" id="A0A6P1BCA1"/>
<sequence length="318" mass="35821">MSDRGLLESTSSRQAIFKRTKLRTVISYSPTLYAALQQLCKWASLEDTNLYMWLERCDDRVRICSKLGGTAGMLHLEHSQWLQNVFVVHIVRQFAGSEWTPSTMAFEANYAPGSEARAFWPNARFLPYQEASWIDVPVAHLDLPSLTHNKVLNLSEDEPQPFGDELVRALKLMLPSYLDEGIPAVAKIAEMAGTSVRSFQRKLSNVGLTYSSLLELIRFENAAKLLRETDAKIIEIAFSSGYADPAHFSRAFRRISALRRANFGRNGDRSRHSPRLAFVLHSSPFRLVRRQFSSAQARYGQRATSNSGLHIRRSGGGA</sequence>
<dbReference type="PROSITE" id="PS01124">
    <property type="entry name" value="HTH_ARAC_FAMILY_2"/>
    <property type="match status" value="1"/>
</dbReference>
<evidence type="ECO:0000256" key="4">
    <source>
        <dbReference type="SAM" id="MobiDB-lite"/>
    </source>
</evidence>
<evidence type="ECO:0000313" key="7">
    <source>
        <dbReference type="Proteomes" id="UP000468531"/>
    </source>
</evidence>